<comment type="caution">
    <text evidence="1">The sequence shown here is derived from an EMBL/GenBank/DDBJ whole genome shotgun (WGS) entry which is preliminary data.</text>
</comment>
<evidence type="ECO:0000313" key="1">
    <source>
        <dbReference type="EMBL" id="MBC2669012.1"/>
    </source>
</evidence>
<dbReference type="EMBL" id="JACLAX010000006">
    <property type="protein sequence ID" value="MBC2669012.1"/>
    <property type="molecule type" value="Genomic_DNA"/>
</dbReference>
<protein>
    <recommendedName>
        <fullName evidence="3">Cytochrome c</fullName>
    </recommendedName>
</protein>
<reference evidence="1 2" key="1">
    <citation type="submission" date="2020-08" db="EMBL/GenBank/DDBJ databases">
        <title>The genome sequence of type strain Novosphingobium piscinae KCTC 42194.</title>
        <authorList>
            <person name="Liu Y."/>
        </authorList>
    </citation>
    <scope>NUCLEOTIDE SEQUENCE [LARGE SCALE GENOMIC DNA]</scope>
    <source>
        <strain evidence="1 2">KCTC 42194</strain>
    </source>
</reference>
<organism evidence="1 2">
    <name type="scientific">Novosphingobium piscinae</name>
    <dbReference type="NCBI Taxonomy" id="1507448"/>
    <lineage>
        <taxon>Bacteria</taxon>
        <taxon>Pseudomonadati</taxon>
        <taxon>Pseudomonadota</taxon>
        <taxon>Alphaproteobacteria</taxon>
        <taxon>Sphingomonadales</taxon>
        <taxon>Sphingomonadaceae</taxon>
        <taxon>Novosphingobium</taxon>
    </lineage>
</organism>
<dbReference type="Gene3D" id="1.10.760.10">
    <property type="entry name" value="Cytochrome c-like domain"/>
    <property type="match status" value="1"/>
</dbReference>
<evidence type="ECO:0008006" key="3">
    <source>
        <dbReference type="Google" id="ProtNLM"/>
    </source>
</evidence>
<keyword evidence="2" id="KW-1185">Reference proteome</keyword>
<dbReference type="InterPro" id="IPR036909">
    <property type="entry name" value="Cyt_c-like_dom_sf"/>
</dbReference>
<dbReference type="Proteomes" id="UP000551327">
    <property type="component" value="Unassembled WGS sequence"/>
</dbReference>
<sequence length="109" mass="11276">MSRLLLVLATGLLGGGLLLRADPIPAQPAPPPLDPAAVLAAFAPGPGREVTATACGACHAPSLITGKRLDSEAWAQLVDQMISRGAPVEDKDYDTIVDYLTRNYGPAKG</sequence>
<dbReference type="AlphaFoldDB" id="A0A7X1KPR6"/>
<evidence type="ECO:0000313" key="2">
    <source>
        <dbReference type="Proteomes" id="UP000551327"/>
    </source>
</evidence>
<name>A0A7X1KPR6_9SPHN</name>
<proteinExistence type="predicted"/>
<dbReference type="GO" id="GO:0009055">
    <property type="term" value="F:electron transfer activity"/>
    <property type="evidence" value="ECO:0007669"/>
    <property type="project" value="InterPro"/>
</dbReference>
<dbReference type="GO" id="GO:0020037">
    <property type="term" value="F:heme binding"/>
    <property type="evidence" value="ECO:0007669"/>
    <property type="project" value="InterPro"/>
</dbReference>
<accession>A0A7X1KPR6</accession>
<dbReference type="SUPFAM" id="SSF46626">
    <property type="entry name" value="Cytochrome c"/>
    <property type="match status" value="1"/>
</dbReference>
<gene>
    <name evidence="1" type="ORF">H7F53_07640</name>
</gene>
<dbReference type="RefSeq" id="WP_185678906.1">
    <property type="nucleotide sequence ID" value="NZ_JACLAX010000006.1"/>
</dbReference>